<dbReference type="InterPro" id="IPR050214">
    <property type="entry name" value="Cys_Synth/Cystath_Beta-Synth"/>
</dbReference>
<evidence type="ECO:0000256" key="9">
    <source>
        <dbReference type="ARBA" id="ARBA00022898"/>
    </source>
</evidence>
<comment type="function">
    <text evidence="2">Catalyzes the synthesis of N-((2S)-2-amino-2-carboxyethyl)-L-glutamate (ACEGA) from O-phospho-L-serine and L-glutamate. Involved in the biosynthesis of L-2,3-diaminopropionic acid (L-Dap), a precursor of staphyloferrin B and antibiotics.</text>
</comment>
<comment type="similarity">
    <text evidence="4">Belongs to the cysteine synthase/cystathionine beta-synthase family. SbnA subfamily.</text>
</comment>
<dbReference type="EMBL" id="JBHLWN010000082">
    <property type="protein sequence ID" value="MFC0215146.1"/>
    <property type="molecule type" value="Genomic_DNA"/>
</dbReference>
<dbReference type="PANTHER" id="PTHR10314">
    <property type="entry name" value="CYSTATHIONINE BETA-SYNTHASE"/>
    <property type="match status" value="1"/>
</dbReference>
<dbReference type="EC" id="2.5.1.140" evidence="6"/>
<evidence type="ECO:0000313" key="11">
    <source>
        <dbReference type="EMBL" id="MFC0215146.1"/>
    </source>
</evidence>
<evidence type="ECO:0000256" key="3">
    <source>
        <dbReference type="ARBA" id="ARBA00004924"/>
    </source>
</evidence>
<dbReference type="Pfam" id="PF00291">
    <property type="entry name" value="PALP"/>
    <property type="match status" value="1"/>
</dbReference>
<dbReference type="InterPro" id="IPR023927">
    <property type="entry name" value="SbnA"/>
</dbReference>
<reference evidence="11 12" key="1">
    <citation type="submission" date="2024-09" db="EMBL/GenBank/DDBJ databases">
        <authorList>
            <person name="Sun Q."/>
            <person name="Mori K."/>
        </authorList>
    </citation>
    <scope>NUCLEOTIDE SEQUENCE [LARGE SCALE GENOMIC DNA]</scope>
    <source>
        <strain evidence="11 12">CCM 7759</strain>
    </source>
</reference>
<accession>A0ABV6DR65</accession>
<proteinExistence type="inferred from homology"/>
<evidence type="ECO:0000259" key="10">
    <source>
        <dbReference type="Pfam" id="PF00291"/>
    </source>
</evidence>
<dbReference type="InterPro" id="IPR001926">
    <property type="entry name" value="TrpB-like_PALP"/>
</dbReference>
<evidence type="ECO:0000256" key="6">
    <source>
        <dbReference type="ARBA" id="ARBA00012331"/>
    </source>
</evidence>
<keyword evidence="12" id="KW-1185">Reference proteome</keyword>
<dbReference type="Proteomes" id="UP001589776">
    <property type="component" value="Unassembled WGS sequence"/>
</dbReference>
<keyword evidence="9" id="KW-0663">Pyridoxal phosphate</keyword>
<dbReference type="Gene3D" id="3.40.50.1100">
    <property type="match status" value="2"/>
</dbReference>
<dbReference type="RefSeq" id="WP_377472591.1">
    <property type="nucleotide sequence ID" value="NZ_JBHLWN010000082.1"/>
</dbReference>
<dbReference type="InterPro" id="IPR036052">
    <property type="entry name" value="TrpB-like_PALP_sf"/>
</dbReference>
<dbReference type="PROSITE" id="PS00901">
    <property type="entry name" value="CYS_SYNTHASE"/>
    <property type="match status" value="1"/>
</dbReference>
<dbReference type="NCBIfam" id="TIGR03945">
    <property type="entry name" value="PLP_SbnA_fam"/>
    <property type="match status" value="1"/>
</dbReference>
<keyword evidence="8" id="KW-0808">Transferase</keyword>
<dbReference type="CDD" id="cd01561">
    <property type="entry name" value="CBS_like"/>
    <property type="match status" value="1"/>
</dbReference>
<evidence type="ECO:0000256" key="7">
    <source>
        <dbReference type="ARBA" id="ARBA00016985"/>
    </source>
</evidence>
<dbReference type="InterPro" id="IPR001216">
    <property type="entry name" value="P-phosphate_BS"/>
</dbReference>
<evidence type="ECO:0000313" key="12">
    <source>
        <dbReference type="Proteomes" id="UP001589776"/>
    </source>
</evidence>
<feature type="domain" description="Tryptophan synthase beta chain-like PALP" evidence="10">
    <location>
        <begin position="7"/>
        <end position="291"/>
    </location>
</feature>
<comment type="subunit">
    <text evidence="5">Homodimer.</text>
</comment>
<protein>
    <recommendedName>
        <fullName evidence="7">N-(2-amino-2-carboxyethyl)-L-glutamate synthase</fullName>
        <ecNumber evidence="6">2.5.1.140</ecNumber>
    </recommendedName>
</protein>
<name>A0ABV6DR65_9BACL</name>
<comment type="caution">
    <text evidence="11">The sequence shown here is derived from an EMBL/GenBank/DDBJ whole genome shotgun (WGS) entry which is preliminary data.</text>
</comment>
<evidence type="ECO:0000256" key="1">
    <source>
        <dbReference type="ARBA" id="ARBA00001933"/>
    </source>
</evidence>
<comment type="cofactor">
    <cofactor evidence="1">
        <name>pyridoxal 5'-phosphate</name>
        <dbReference type="ChEBI" id="CHEBI:597326"/>
    </cofactor>
</comment>
<evidence type="ECO:0000256" key="4">
    <source>
        <dbReference type="ARBA" id="ARBA00008519"/>
    </source>
</evidence>
<comment type="pathway">
    <text evidence="3">Siderophore biosynthesis.</text>
</comment>
<dbReference type="SUPFAM" id="SSF53686">
    <property type="entry name" value="Tryptophan synthase beta subunit-like PLP-dependent enzymes"/>
    <property type="match status" value="1"/>
</dbReference>
<sequence length="317" mass="34592">MNNTILSIIGNTPLVRLTTMFRPDLHVYAKLELLNPGGSAKDRPAMRIISEAWREGKIGPGSVVVESSSGNMAISMASICARYGLRFICVIDPKTSASNVQILKSFGAEISRVEEPDADTGEFLPARLTRVQELLAAIPNSYWPNQYGNENNYLAHYEGTMKEIVQQLGSVDYVFGAVSTCGTMHGCAAYVRDHRLSTKLIAVDAVGSVIFGGKKEFRRFPGIGAGIVPPFAQTRFMDRIVKVSDRDMVIGCRRLVAEESILAGPSSGAVAMALARIEQELPGGAVCVVIVHDRGERYLDTVYCDEWVEQQFGELPS</sequence>
<evidence type="ECO:0000256" key="2">
    <source>
        <dbReference type="ARBA" id="ARBA00004056"/>
    </source>
</evidence>
<gene>
    <name evidence="11" type="primary">sbnA</name>
    <name evidence="11" type="ORF">ACFFK0_22370</name>
</gene>
<evidence type="ECO:0000256" key="8">
    <source>
        <dbReference type="ARBA" id="ARBA00022679"/>
    </source>
</evidence>
<evidence type="ECO:0000256" key="5">
    <source>
        <dbReference type="ARBA" id="ARBA00011738"/>
    </source>
</evidence>
<organism evidence="11 12">
    <name type="scientific">Paenibacillus chartarius</name>
    <dbReference type="NCBI Taxonomy" id="747481"/>
    <lineage>
        <taxon>Bacteria</taxon>
        <taxon>Bacillati</taxon>
        <taxon>Bacillota</taxon>
        <taxon>Bacilli</taxon>
        <taxon>Bacillales</taxon>
        <taxon>Paenibacillaceae</taxon>
        <taxon>Paenibacillus</taxon>
    </lineage>
</organism>